<sequence length="71" mass="8250">MIISPPCRWNPMLSCGGPCWVRAQCTRSWNLGKLLSRTWAQWRLCASRTFTLLLEGGQIFMCLGKQWSRME</sequence>
<dbReference type="EMBL" id="GBRH01230879">
    <property type="protein sequence ID" value="JAD67016.1"/>
    <property type="molecule type" value="Transcribed_RNA"/>
</dbReference>
<reference evidence="1" key="1">
    <citation type="submission" date="2014-09" db="EMBL/GenBank/DDBJ databases">
        <authorList>
            <person name="Magalhaes I.L.F."/>
            <person name="Oliveira U."/>
            <person name="Santos F.R."/>
            <person name="Vidigal T.H.D.A."/>
            <person name="Brescovit A.D."/>
            <person name="Santos A.J."/>
        </authorList>
    </citation>
    <scope>NUCLEOTIDE SEQUENCE</scope>
    <source>
        <tissue evidence="1">Shoot tissue taken approximately 20 cm above the soil surface</tissue>
    </source>
</reference>
<accession>A0A0A9BUP0</accession>
<organism evidence="1">
    <name type="scientific">Arundo donax</name>
    <name type="common">Giant reed</name>
    <name type="synonym">Donax arundinaceus</name>
    <dbReference type="NCBI Taxonomy" id="35708"/>
    <lineage>
        <taxon>Eukaryota</taxon>
        <taxon>Viridiplantae</taxon>
        <taxon>Streptophyta</taxon>
        <taxon>Embryophyta</taxon>
        <taxon>Tracheophyta</taxon>
        <taxon>Spermatophyta</taxon>
        <taxon>Magnoliopsida</taxon>
        <taxon>Liliopsida</taxon>
        <taxon>Poales</taxon>
        <taxon>Poaceae</taxon>
        <taxon>PACMAD clade</taxon>
        <taxon>Arundinoideae</taxon>
        <taxon>Arundineae</taxon>
        <taxon>Arundo</taxon>
    </lineage>
</organism>
<protein>
    <submittedName>
        <fullName evidence="1">Uncharacterized protein</fullName>
    </submittedName>
</protein>
<proteinExistence type="predicted"/>
<evidence type="ECO:0000313" key="1">
    <source>
        <dbReference type="EMBL" id="JAD67016.1"/>
    </source>
</evidence>
<dbReference type="AlphaFoldDB" id="A0A0A9BUP0"/>
<reference evidence="1" key="2">
    <citation type="journal article" date="2015" name="Data Brief">
        <title>Shoot transcriptome of the giant reed, Arundo donax.</title>
        <authorList>
            <person name="Barrero R.A."/>
            <person name="Guerrero F.D."/>
            <person name="Moolhuijzen P."/>
            <person name="Goolsby J.A."/>
            <person name="Tidwell J."/>
            <person name="Bellgard S.E."/>
            <person name="Bellgard M.I."/>
        </authorList>
    </citation>
    <scope>NUCLEOTIDE SEQUENCE</scope>
    <source>
        <tissue evidence="1">Shoot tissue taken approximately 20 cm above the soil surface</tissue>
    </source>
</reference>
<name>A0A0A9BUP0_ARUDO</name>